<dbReference type="PROSITE" id="PS50885">
    <property type="entry name" value="HAMP"/>
    <property type="match status" value="1"/>
</dbReference>
<reference evidence="4 5" key="1">
    <citation type="submission" date="2015-09" db="EMBL/GenBank/DDBJ databases">
        <title>Identification and resolution of microdiversity through metagenomic sequencing of parallel consortia.</title>
        <authorList>
            <person name="Nelson W.C."/>
            <person name="Romine M.F."/>
            <person name="Lindemann S.R."/>
        </authorList>
    </citation>
    <scope>NUCLEOTIDE SEQUENCE [LARGE SCALE GENOMIC DNA]</scope>
    <source>
        <strain evidence="4">HL-55</strain>
    </source>
</reference>
<dbReference type="Pfam" id="PF18947">
    <property type="entry name" value="HAMP_2"/>
    <property type="match status" value="2"/>
</dbReference>
<dbReference type="AlphaFoldDB" id="A0A0P7ZGJ6"/>
<comment type="similarity">
    <text evidence="2">Belongs to the methyl-accepting chemotaxis (MCP) protein family.</text>
</comment>
<dbReference type="InterPro" id="IPR051310">
    <property type="entry name" value="MCP_chemotaxis"/>
</dbReference>
<evidence type="ECO:0000259" key="3">
    <source>
        <dbReference type="PROSITE" id="PS50885"/>
    </source>
</evidence>
<name>A0A0P7ZGJ6_9GAMM</name>
<dbReference type="GO" id="GO:0004888">
    <property type="term" value="F:transmembrane signaling receptor activity"/>
    <property type="evidence" value="ECO:0007669"/>
    <property type="project" value="TreeGrafter"/>
</dbReference>
<evidence type="ECO:0000313" key="5">
    <source>
        <dbReference type="Proteomes" id="UP000050416"/>
    </source>
</evidence>
<dbReference type="PATRIC" id="fig|1305731.5.peg.467"/>
<dbReference type="PANTHER" id="PTHR43531:SF14">
    <property type="entry name" value="METHYL-ACCEPTING CHEMOTAXIS PROTEIN I-RELATED"/>
    <property type="match status" value="1"/>
</dbReference>
<dbReference type="GO" id="GO:0005886">
    <property type="term" value="C:plasma membrane"/>
    <property type="evidence" value="ECO:0007669"/>
    <property type="project" value="TreeGrafter"/>
</dbReference>
<sequence length="347" mass="38782">MLDMFKHNRSSQQTLLAATGRWLNSKLDDDQADLEQPDFSNLPEELKQALLKVEMFRAKSEENARLAEQRLDESRRINSAMECMSSNVMIADEDHNIVYTNPAVVKFLTDAEADIKVSLPNFKASDLLTSSIDRYHKDPSVQRKMLAALESTYTANIKLGDRHFRLMVNPVKGEGGRKLGHVVEWLDRTAEEFAITQMQDVVQAVQEGDLTRRITTTANSDGLTRIVGENFNQVLELILDPLTVASTYVKRIAAGDIPEPITDEYKGDFNEIKNNLNTCISAVNKMINDADLLSQAAVRGELDTRADASKHEGDFRRIVQGVNDTLDAVIGPLNVAADYVDRISRGE</sequence>
<gene>
    <name evidence="4" type="primary">mcp-8</name>
    <name evidence="4" type="ORF">HLUCCX14_10080</name>
</gene>
<proteinExistence type="inferred from homology"/>
<dbReference type="GO" id="GO:0006935">
    <property type="term" value="P:chemotaxis"/>
    <property type="evidence" value="ECO:0007669"/>
    <property type="project" value="TreeGrafter"/>
</dbReference>
<dbReference type="Gene3D" id="3.30.450.20">
    <property type="entry name" value="PAS domain"/>
    <property type="match status" value="1"/>
</dbReference>
<dbReference type="STRING" id="1305731.GCA_000934705_00616"/>
<comment type="caution">
    <text evidence="4">The sequence shown here is derived from an EMBL/GenBank/DDBJ whole genome shotgun (WGS) entry which is preliminary data.</text>
</comment>
<dbReference type="PANTHER" id="PTHR43531">
    <property type="entry name" value="PROTEIN ICFG"/>
    <property type="match status" value="1"/>
</dbReference>
<feature type="domain" description="HAMP" evidence="3">
    <location>
        <begin position="236"/>
        <end position="288"/>
    </location>
</feature>
<evidence type="ECO:0000313" key="4">
    <source>
        <dbReference type="EMBL" id="KPQ28478.1"/>
    </source>
</evidence>
<feature type="non-terminal residue" evidence="4">
    <location>
        <position position="347"/>
    </location>
</feature>
<dbReference type="InterPro" id="IPR003660">
    <property type="entry name" value="HAMP_dom"/>
</dbReference>
<dbReference type="Proteomes" id="UP000050416">
    <property type="component" value="Unassembled WGS sequence"/>
</dbReference>
<accession>A0A0P7ZGJ6</accession>
<evidence type="ECO:0000256" key="2">
    <source>
        <dbReference type="ARBA" id="ARBA00029447"/>
    </source>
</evidence>
<evidence type="ECO:0000256" key="1">
    <source>
        <dbReference type="ARBA" id="ARBA00022481"/>
    </source>
</evidence>
<dbReference type="Gene3D" id="1.20.120.1530">
    <property type="match status" value="1"/>
</dbReference>
<protein>
    <submittedName>
        <fullName evidence="4">Methyl-accepting chemotaxis protein</fullName>
    </submittedName>
</protein>
<dbReference type="EMBL" id="LJZQ01000014">
    <property type="protein sequence ID" value="KPQ28478.1"/>
    <property type="molecule type" value="Genomic_DNA"/>
</dbReference>
<dbReference type="GO" id="GO:0007165">
    <property type="term" value="P:signal transduction"/>
    <property type="evidence" value="ECO:0007669"/>
    <property type="project" value="InterPro"/>
</dbReference>
<organism evidence="4 5">
    <name type="scientific">Marinobacter excellens HL-55</name>
    <dbReference type="NCBI Taxonomy" id="1305731"/>
    <lineage>
        <taxon>Bacteria</taxon>
        <taxon>Pseudomonadati</taxon>
        <taxon>Pseudomonadota</taxon>
        <taxon>Gammaproteobacteria</taxon>
        <taxon>Pseudomonadales</taxon>
        <taxon>Marinobacteraceae</taxon>
        <taxon>Marinobacter</taxon>
    </lineage>
</organism>
<keyword evidence="1" id="KW-0488">Methylation</keyword>